<dbReference type="AlphaFoldDB" id="A0A0M3IVH6"/>
<evidence type="ECO:0000256" key="1">
    <source>
        <dbReference type="SAM" id="MobiDB-lite"/>
    </source>
</evidence>
<reference evidence="3" key="1">
    <citation type="submission" date="2017-02" db="UniProtKB">
        <authorList>
            <consortium name="WormBaseParasite"/>
        </authorList>
    </citation>
    <scope>IDENTIFICATION</scope>
</reference>
<protein>
    <submittedName>
        <fullName evidence="3">WAP domain-containing protein</fullName>
    </submittedName>
</protein>
<proteinExistence type="predicted"/>
<sequence length="100" mass="10558">MSGSGISTPQQPTNECIAACIRLCNAECTHDRQKPRPFASEPIPAQLSPTPVPDQFASLMSLQPSTTECLPPMSETECACPGGFTVCVAASGSNQCCRIR</sequence>
<organism evidence="2 3">
    <name type="scientific">Ascaris lumbricoides</name>
    <name type="common">Giant roundworm</name>
    <dbReference type="NCBI Taxonomy" id="6252"/>
    <lineage>
        <taxon>Eukaryota</taxon>
        <taxon>Metazoa</taxon>
        <taxon>Ecdysozoa</taxon>
        <taxon>Nematoda</taxon>
        <taxon>Chromadorea</taxon>
        <taxon>Rhabditida</taxon>
        <taxon>Spirurina</taxon>
        <taxon>Ascaridomorpha</taxon>
        <taxon>Ascaridoidea</taxon>
        <taxon>Ascarididae</taxon>
        <taxon>Ascaris</taxon>
    </lineage>
</organism>
<feature type="region of interest" description="Disordered" evidence="1">
    <location>
        <begin position="32"/>
        <end position="51"/>
    </location>
</feature>
<dbReference type="WBParaSite" id="ALUE_0002275401-mRNA-1">
    <property type="protein sequence ID" value="ALUE_0002275401-mRNA-1"/>
    <property type="gene ID" value="ALUE_0002275401"/>
</dbReference>
<accession>A0A0M3IVH6</accession>
<evidence type="ECO:0000313" key="2">
    <source>
        <dbReference type="Proteomes" id="UP000036681"/>
    </source>
</evidence>
<dbReference type="Proteomes" id="UP000036681">
    <property type="component" value="Unplaced"/>
</dbReference>
<keyword evidence="2" id="KW-1185">Reference proteome</keyword>
<name>A0A0M3IVH6_ASCLU</name>
<evidence type="ECO:0000313" key="3">
    <source>
        <dbReference type="WBParaSite" id="ALUE_0002275401-mRNA-1"/>
    </source>
</evidence>